<feature type="compositionally biased region" description="Pro residues" evidence="6">
    <location>
        <begin position="156"/>
        <end position="178"/>
    </location>
</feature>
<evidence type="ECO:0000256" key="5">
    <source>
        <dbReference type="ARBA" id="ARBA00025466"/>
    </source>
</evidence>
<evidence type="ECO:0000256" key="3">
    <source>
        <dbReference type="ARBA" id="ARBA00023015"/>
    </source>
</evidence>
<feature type="domain" description="Myb/SANT-like DNA-binding" evidence="7">
    <location>
        <begin position="1"/>
        <end position="74"/>
    </location>
</feature>
<dbReference type="OrthoDB" id="6369473at2759"/>
<reference evidence="8" key="1">
    <citation type="submission" date="2015-09" db="EMBL/GenBank/DDBJ databases">
        <title>De novo assembly of Pectinophora gossypiella (Pink Bollworm) gut transcriptome.</title>
        <authorList>
            <person name="Tassone E.E."/>
        </authorList>
    </citation>
    <scope>NUCLEOTIDE SEQUENCE</scope>
</reference>
<feature type="non-terminal residue" evidence="8">
    <location>
        <position position="1"/>
    </location>
</feature>
<sequence>KKQRSTKNQIDYLCRYMQQHREFAAGEYKSPQRAAQNERQWLHLKAALDKLGLQRTVEQWKTCWRDQKRKARKEGVALKANNSTGNGAHIQELSDNSAMILNTIDKKNSLGCAPTESPIGLSKTPKLAPKSAPDAVKGSAITLASTPFLVPLLPLAPRPVSKRPPQPTPAPSPPPQPSRVPSKRRRLRVSHPQDPFLNAQLELNGLMKELIKEVRLSNRLKIQQNRLLKKCSHRQQ</sequence>
<gene>
    <name evidence="8" type="ORF">g.896</name>
</gene>
<proteinExistence type="predicted"/>
<feature type="region of interest" description="Disordered" evidence="6">
    <location>
        <begin position="156"/>
        <end position="193"/>
    </location>
</feature>
<evidence type="ECO:0000256" key="2">
    <source>
        <dbReference type="ARBA" id="ARBA00016807"/>
    </source>
</evidence>
<dbReference type="Pfam" id="PF13873">
    <property type="entry name" value="Myb_DNA-bind_5"/>
    <property type="match status" value="1"/>
</dbReference>
<accession>A0A1E1WGP3</accession>
<name>A0A1E1WGP3_PECGO</name>
<evidence type="ECO:0000259" key="7">
    <source>
        <dbReference type="Pfam" id="PF13873"/>
    </source>
</evidence>
<evidence type="ECO:0000256" key="4">
    <source>
        <dbReference type="ARBA" id="ARBA00023163"/>
    </source>
</evidence>
<dbReference type="InterPro" id="IPR028002">
    <property type="entry name" value="Myb_DNA-bind_5"/>
</dbReference>
<comment type="function">
    <text evidence="5">Involved in transvection phenomena (= synapsis-dependent gene expression), where the synaptic pairing of chromosomes carrying genes with which zeste interacts influences the expression of these genes. Zeste binds to DNA and stimulates transcription from a nearby promoter.</text>
</comment>
<keyword evidence="4" id="KW-0804">Transcription</keyword>
<protein>
    <recommendedName>
        <fullName evidence="2">Regulatory protein zeste</fullName>
    </recommendedName>
</protein>
<dbReference type="AlphaFoldDB" id="A0A1E1WGP3"/>
<keyword evidence="3" id="KW-0805">Transcription regulation</keyword>
<dbReference type="EMBL" id="GDQN01004905">
    <property type="protein sequence ID" value="JAT86149.1"/>
    <property type="molecule type" value="Transcribed_RNA"/>
</dbReference>
<evidence type="ECO:0000256" key="1">
    <source>
        <dbReference type="ARBA" id="ARBA00011764"/>
    </source>
</evidence>
<evidence type="ECO:0000256" key="6">
    <source>
        <dbReference type="SAM" id="MobiDB-lite"/>
    </source>
</evidence>
<evidence type="ECO:0000313" key="8">
    <source>
        <dbReference type="EMBL" id="JAT86149.1"/>
    </source>
</evidence>
<comment type="subunit">
    <text evidence="1">Self-associates forming complexes of several hundred monomers.</text>
</comment>
<organism evidence="8">
    <name type="scientific">Pectinophora gossypiella</name>
    <name type="common">Cotton pink bollworm</name>
    <name type="synonym">Depressaria gossypiella</name>
    <dbReference type="NCBI Taxonomy" id="13191"/>
    <lineage>
        <taxon>Eukaryota</taxon>
        <taxon>Metazoa</taxon>
        <taxon>Ecdysozoa</taxon>
        <taxon>Arthropoda</taxon>
        <taxon>Hexapoda</taxon>
        <taxon>Insecta</taxon>
        <taxon>Pterygota</taxon>
        <taxon>Neoptera</taxon>
        <taxon>Endopterygota</taxon>
        <taxon>Lepidoptera</taxon>
        <taxon>Glossata</taxon>
        <taxon>Ditrysia</taxon>
        <taxon>Gelechioidea</taxon>
        <taxon>Gelechiidae</taxon>
        <taxon>Apatetrinae</taxon>
        <taxon>Pectinophora</taxon>
    </lineage>
</organism>